<evidence type="ECO:0000256" key="11">
    <source>
        <dbReference type="RuleBase" id="RU003357"/>
    </source>
</evidence>
<keyword evidence="8 10" id="KW-0472">Membrane</keyword>
<dbReference type="Pfam" id="PF07715">
    <property type="entry name" value="Plug"/>
    <property type="match status" value="1"/>
</dbReference>
<dbReference type="InterPro" id="IPR008969">
    <property type="entry name" value="CarboxyPept-like_regulatory"/>
</dbReference>
<dbReference type="Gene3D" id="2.60.40.1120">
    <property type="entry name" value="Carboxypeptidase-like, regulatory domain"/>
    <property type="match status" value="1"/>
</dbReference>
<keyword evidence="4" id="KW-0406">Ion transport</keyword>
<keyword evidence="3 10" id="KW-1134">Transmembrane beta strand</keyword>
<evidence type="ECO:0000259" key="12">
    <source>
        <dbReference type="Pfam" id="PF00593"/>
    </source>
</evidence>
<dbReference type="Pfam" id="PF13715">
    <property type="entry name" value="CarbopepD_reg_2"/>
    <property type="match status" value="1"/>
</dbReference>
<dbReference type="STRING" id="192904.SAMN04488514_11935"/>
<comment type="subcellular location">
    <subcellularLocation>
        <location evidence="1 10">Cell outer membrane</location>
        <topology evidence="1 10">Multi-pass membrane protein</topology>
    </subcellularLocation>
</comment>
<dbReference type="InterPro" id="IPR011662">
    <property type="entry name" value="Secretin/TonB_short_N"/>
</dbReference>
<reference evidence="16" key="1">
    <citation type="submission" date="2016-10" db="EMBL/GenBank/DDBJ databases">
        <authorList>
            <person name="Varghese N."/>
            <person name="Submissions S."/>
        </authorList>
    </citation>
    <scope>NUCLEOTIDE SEQUENCE [LARGE SCALE GENOMIC DNA]</scope>
    <source>
        <strain evidence="16">DSM 19886</strain>
    </source>
</reference>
<name>A0A1G9XX33_9FLAO</name>
<dbReference type="Gene3D" id="2.40.170.20">
    <property type="entry name" value="TonB-dependent receptor, beta-barrel domain"/>
    <property type="match status" value="1"/>
</dbReference>
<evidence type="ECO:0000259" key="14">
    <source>
        <dbReference type="Pfam" id="PF07715"/>
    </source>
</evidence>
<dbReference type="InterPro" id="IPR037066">
    <property type="entry name" value="Plug_dom_sf"/>
</dbReference>
<dbReference type="SUPFAM" id="SSF56935">
    <property type="entry name" value="Porins"/>
    <property type="match status" value="1"/>
</dbReference>
<evidence type="ECO:0000256" key="7">
    <source>
        <dbReference type="ARBA" id="ARBA00023077"/>
    </source>
</evidence>
<dbReference type="Pfam" id="PF07660">
    <property type="entry name" value="STN"/>
    <property type="match status" value="1"/>
</dbReference>
<feature type="domain" description="Secretin/TonB short N-terminal" evidence="13">
    <location>
        <begin position="69"/>
        <end position="119"/>
    </location>
</feature>
<dbReference type="RefSeq" id="WP_218129631.1">
    <property type="nucleotide sequence ID" value="NZ_FNGV01000019.1"/>
</dbReference>
<dbReference type="InterPro" id="IPR039426">
    <property type="entry name" value="TonB-dep_rcpt-like"/>
</dbReference>
<organism evidence="15 16">
    <name type="scientific">Kriegella aquimaris</name>
    <dbReference type="NCBI Taxonomy" id="192904"/>
    <lineage>
        <taxon>Bacteria</taxon>
        <taxon>Pseudomonadati</taxon>
        <taxon>Bacteroidota</taxon>
        <taxon>Flavobacteriia</taxon>
        <taxon>Flavobacteriales</taxon>
        <taxon>Flavobacteriaceae</taxon>
        <taxon>Kriegella</taxon>
    </lineage>
</organism>
<accession>A0A1G9XX33</accession>
<evidence type="ECO:0000259" key="13">
    <source>
        <dbReference type="Pfam" id="PF07660"/>
    </source>
</evidence>
<dbReference type="NCBIfam" id="TIGR04056">
    <property type="entry name" value="OMP_RagA_SusC"/>
    <property type="match status" value="1"/>
</dbReference>
<keyword evidence="5 10" id="KW-0812">Transmembrane</keyword>
<keyword evidence="7 11" id="KW-0798">TonB box</keyword>
<evidence type="ECO:0000313" key="15">
    <source>
        <dbReference type="EMBL" id="SDN00735.1"/>
    </source>
</evidence>
<keyword evidence="2 10" id="KW-0813">Transport</keyword>
<dbReference type="InterPro" id="IPR036942">
    <property type="entry name" value="Beta-barrel_TonB_sf"/>
</dbReference>
<dbReference type="InterPro" id="IPR023997">
    <property type="entry name" value="TonB-dep_OMP_SusC/RagA_CS"/>
</dbReference>
<dbReference type="Gene3D" id="2.170.130.10">
    <property type="entry name" value="TonB-dependent receptor, plug domain"/>
    <property type="match status" value="1"/>
</dbReference>
<protein>
    <submittedName>
        <fullName evidence="15">TonB-linked outer membrane protein, SusC/RagA family</fullName>
    </submittedName>
</protein>
<evidence type="ECO:0000256" key="3">
    <source>
        <dbReference type="ARBA" id="ARBA00022452"/>
    </source>
</evidence>
<evidence type="ECO:0000256" key="8">
    <source>
        <dbReference type="ARBA" id="ARBA00023136"/>
    </source>
</evidence>
<dbReference type="Proteomes" id="UP000199440">
    <property type="component" value="Unassembled WGS sequence"/>
</dbReference>
<feature type="domain" description="TonB-dependent receptor-like beta-barrel" evidence="12">
    <location>
        <begin position="541"/>
        <end position="1121"/>
    </location>
</feature>
<evidence type="ECO:0000313" key="16">
    <source>
        <dbReference type="Proteomes" id="UP000199440"/>
    </source>
</evidence>
<dbReference type="InterPro" id="IPR000531">
    <property type="entry name" value="Beta-barrel_TonB"/>
</dbReference>
<keyword evidence="6" id="KW-0408">Iron</keyword>
<keyword evidence="9 10" id="KW-0998">Cell outer membrane</keyword>
<comment type="similarity">
    <text evidence="10 11">Belongs to the TonB-dependent receptor family.</text>
</comment>
<evidence type="ECO:0000256" key="6">
    <source>
        <dbReference type="ARBA" id="ARBA00023004"/>
    </source>
</evidence>
<keyword evidence="4" id="KW-0410">Iron transport</keyword>
<dbReference type="Pfam" id="PF00593">
    <property type="entry name" value="TonB_dep_Rec_b-barrel"/>
    <property type="match status" value="1"/>
</dbReference>
<dbReference type="SUPFAM" id="SSF49464">
    <property type="entry name" value="Carboxypeptidase regulatory domain-like"/>
    <property type="match status" value="1"/>
</dbReference>
<dbReference type="InterPro" id="IPR012910">
    <property type="entry name" value="Plug_dom"/>
</dbReference>
<dbReference type="InterPro" id="IPR023996">
    <property type="entry name" value="TonB-dep_OMP_SusC/RagA"/>
</dbReference>
<dbReference type="EMBL" id="FNGV01000019">
    <property type="protein sequence ID" value="SDN00735.1"/>
    <property type="molecule type" value="Genomic_DNA"/>
</dbReference>
<dbReference type="GO" id="GO:0009279">
    <property type="term" value="C:cell outer membrane"/>
    <property type="evidence" value="ECO:0007669"/>
    <property type="project" value="UniProtKB-SubCell"/>
</dbReference>
<evidence type="ECO:0000256" key="5">
    <source>
        <dbReference type="ARBA" id="ARBA00022692"/>
    </source>
</evidence>
<feature type="domain" description="TonB-dependent receptor plug" evidence="14">
    <location>
        <begin position="232"/>
        <end position="336"/>
    </location>
</feature>
<evidence type="ECO:0000256" key="4">
    <source>
        <dbReference type="ARBA" id="ARBA00022496"/>
    </source>
</evidence>
<evidence type="ECO:0000256" key="2">
    <source>
        <dbReference type="ARBA" id="ARBA00022448"/>
    </source>
</evidence>
<dbReference type="NCBIfam" id="TIGR04057">
    <property type="entry name" value="SusC_RagA_signa"/>
    <property type="match status" value="1"/>
</dbReference>
<dbReference type="AlphaFoldDB" id="A0A1G9XX33"/>
<sequence length="1156" mass="130314">MKKPISIRCTSTYALKWDLKMKLSAFLILMSIFQIHATSYSQKARITLEMNDVNLGDVLDQIESKSEFKFFVDTKKINIKRKVSVNVRKEKISNILNKLFLDTDIIYEVFNKQILLKKKHNKQVSVPEIDSGSESPLTIQQSIIGTIADSKGIPLPGANIIEKGTTNGVTADFDGNFSISVQDENAVLIVSYIGFATKEVSLIGQTSISVILEESTSGLEEVVVVGYGTQKKVNLTGAVSQISSEVLEDRPITNLGQGLQGIIPNLNINLNSGAPGRGASFNIRGTTSINGGEPLILVDGVEMDVNLINPEDIETVSVLKDAASSSIYGARAAYGVILITTKLGKKTDKPTISFSTNVSLNKPTGRPEYMNSMEYANWMNAANTNTNGSNYFDDETMERIEAYYNNPEQNEAVFHHSVDPSNLWRYNGNTNWTEVMLKDHYPINNYNLSISGGGDKVSYYTSLGLLHQKGLMKWFDEDYKRINILQNVKYKINSWLEVGMKATFNIADQNDIPDNKRGSFSNADNLYMAQDSRPIMPVYHPDGNFAGYSGNGYFTNMPAFLSQGGNREYKTNDAWVTGSLRLTPIDGLSINMNYTYNYFNKTNVHDLKEYWDYDAAGPAVLFPHTTPNWVRKDEEGNRYSALNIYSDYEKEFGSHYLKAMIGFNQEEKQFDSFWVRRADLISNDIPYISTASGEWAGGDSGNELAIRGGFFRLNYSFANKYLLEVNGRYDGSSRFPSEDRFRFFPSFSAGWRISNESFWGELKNTVDEFKIRGSYGSLGNQSALDGNYYPYIATYGTGQVNYLLNGEKPVTVYAPGLVSPSLTWETVSQLDFGFDFSMLKNRLSGTFDWYQRDTKDMLTKSKTQPAVLGTGEPQTNAADLSTKGWELFLSWKDQIGEELTYGVNFSFSDYSSEIKKYDNPNGVLADYYVGQKLGEIWGFETEGLFQSDQEAQNYDQSEVVSHAPLAGDLKFKDLDGVPGITRGSQTLSDHGDLKVIGNSTPRYSYGIQLNSQWRNFDFSLFLQGVGKRDFYPGNTFFYAHYSSQWSVPQKFNTDYWTQDNINAYFPRPRLNGSEIGIAQSRYLQNGSYLRGKLVSVGYNFPKAWLEKIFVERLRVYYSGQNLFEFTKVESIFDPESNRVNMYPLNRTHSFGLDISF</sequence>
<evidence type="ECO:0000256" key="1">
    <source>
        <dbReference type="ARBA" id="ARBA00004571"/>
    </source>
</evidence>
<dbReference type="GO" id="GO:0006826">
    <property type="term" value="P:iron ion transport"/>
    <property type="evidence" value="ECO:0007669"/>
    <property type="project" value="UniProtKB-KW"/>
</dbReference>
<evidence type="ECO:0000256" key="9">
    <source>
        <dbReference type="ARBA" id="ARBA00023237"/>
    </source>
</evidence>
<evidence type="ECO:0000256" key="10">
    <source>
        <dbReference type="PROSITE-ProRule" id="PRU01360"/>
    </source>
</evidence>
<proteinExistence type="inferred from homology"/>
<keyword evidence="16" id="KW-1185">Reference proteome</keyword>
<dbReference type="PROSITE" id="PS52016">
    <property type="entry name" value="TONB_DEPENDENT_REC_3"/>
    <property type="match status" value="1"/>
</dbReference>
<gene>
    <name evidence="15" type="ORF">SAMN04488514_11935</name>
</gene>